<feature type="domain" description="Metallo-beta-lactamase" evidence="5">
    <location>
        <begin position="20"/>
        <end position="213"/>
    </location>
</feature>
<dbReference type="InterPro" id="IPR001279">
    <property type="entry name" value="Metallo-B-lactamas"/>
</dbReference>
<accession>A0ABR2L9X4</accession>
<keyword evidence="7" id="KW-1185">Reference proteome</keyword>
<keyword evidence="4" id="KW-0862">Zinc</keyword>
<dbReference type="PANTHER" id="PTHR46233">
    <property type="entry name" value="HYDROXYACYLGLUTATHIONE HYDROLASE GLOC"/>
    <property type="match status" value="1"/>
</dbReference>
<evidence type="ECO:0000313" key="6">
    <source>
        <dbReference type="EMBL" id="KAK8899781.1"/>
    </source>
</evidence>
<keyword evidence="2" id="KW-0479">Metal-binding</keyword>
<evidence type="ECO:0000256" key="3">
    <source>
        <dbReference type="ARBA" id="ARBA00022801"/>
    </source>
</evidence>
<sequence length="222" mass="24312">MSIENNNSQHSVVTRIQCGNVNCFLVTCGENSILVDASKEGYKDKIIEACKGHNIRLIVLTHGHFDHAQNAAFLSNHFNAPIAMHELDVPLIDDNLLQPLYAHTITGKVVLYASIKSMKNEKIEKFTPSVLLKEGDNLSEYGIPATVVELPGHTNGSIGIMVDGNGKEFIVGDALMHMIGSAGRSLLYTNREQMDESCHKISKSGANIIHFGHGSSTENKDW</sequence>
<dbReference type="Proteomes" id="UP001470230">
    <property type="component" value="Unassembled WGS sequence"/>
</dbReference>
<evidence type="ECO:0000313" key="7">
    <source>
        <dbReference type="Proteomes" id="UP001470230"/>
    </source>
</evidence>
<keyword evidence="3" id="KW-0378">Hydrolase</keyword>
<dbReference type="EMBL" id="JAPFFF010000001">
    <property type="protein sequence ID" value="KAK8899781.1"/>
    <property type="molecule type" value="Genomic_DNA"/>
</dbReference>
<gene>
    <name evidence="6" type="ORF">M9Y10_002103</name>
</gene>
<dbReference type="InterPro" id="IPR036866">
    <property type="entry name" value="RibonucZ/Hydroxyglut_hydro"/>
</dbReference>
<evidence type="ECO:0000256" key="4">
    <source>
        <dbReference type="ARBA" id="ARBA00022833"/>
    </source>
</evidence>
<name>A0ABR2L9X4_9EUKA</name>
<evidence type="ECO:0000256" key="2">
    <source>
        <dbReference type="ARBA" id="ARBA00022723"/>
    </source>
</evidence>
<dbReference type="SMART" id="SM00849">
    <property type="entry name" value="Lactamase_B"/>
    <property type="match status" value="1"/>
</dbReference>
<dbReference type="PANTHER" id="PTHR46233:SF3">
    <property type="entry name" value="HYDROXYACYLGLUTATHIONE HYDROLASE GLOC"/>
    <property type="match status" value="1"/>
</dbReference>
<reference evidence="6 7" key="1">
    <citation type="submission" date="2024-04" db="EMBL/GenBank/DDBJ databases">
        <title>Tritrichomonas musculus Genome.</title>
        <authorList>
            <person name="Alves-Ferreira E."/>
            <person name="Grigg M."/>
            <person name="Lorenzi H."/>
            <person name="Galac M."/>
        </authorList>
    </citation>
    <scope>NUCLEOTIDE SEQUENCE [LARGE SCALE GENOMIC DNA]</scope>
    <source>
        <strain evidence="6 7">EAF2021</strain>
    </source>
</reference>
<dbReference type="Gene3D" id="3.60.15.10">
    <property type="entry name" value="Ribonuclease Z/Hydroxyacylglutathione hydrolase-like"/>
    <property type="match status" value="1"/>
</dbReference>
<dbReference type="InterPro" id="IPR051453">
    <property type="entry name" value="MBL_Glyoxalase_II"/>
</dbReference>
<organism evidence="6 7">
    <name type="scientific">Tritrichomonas musculus</name>
    <dbReference type="NCBI Taxonomy" id="1915356"/>
    <lineage>
        <taxon>Eukaryota</taxon>
        <taxon>Metamonada</taxon>
        <taxon>Parabasalia</taxon>
        <taxon>Tritrichomonadida</taxon>
        <taxon>Tritrichomonadidae</taxon>
        <taxon>Tritrichomonas</taxon>
    </lineage>
</organism>
<dbReference type="Pfam" id="PF00753">
    <property type="entry name" value="Lactamase_B"/>
    <property type="match status" value="1"/>
</dbReference>
<evidence type="ECO:0000256" key="1">
    <source>
        <dbReference type="ARBA" id="ARBA00001947"/>
    </source>
</evidence>
<protein>
    <recommendedName>
        <fullName evidence="5">Metallo-beta-lactamase domain-containing protein</fullName>
    </recommendedName>
</protein>
<comment type="cofactor">
    <cofactor evidence="1">
        <name>Zn(2+)</name>
        <dbReference type="ChEBI" id="CHEBI:29105"/>
    </cofactor>
</comment>
<evidence type="ECO:0000259" key="5">
    <source>
        <dbReference type="SMART" id="SM00849"/>
    </source>
</evidence>
<proteinExistence type="predicted"/>
<dbReference type="SUPFAM" id="SSF56281">
    <property type="entry name" value="Metallo-hydrolase/oxidoreductase"/>
    <property type="match status" value="1"/>
</dbReference>
<comment type="caution">
    <text evidence="6">The sequence shown here is derived from an EMBL/GenBank/DDBJ whole genome shotgun (WGS) entry which is preliminary data.</text>
</comment>